<keyword evidence="5 9" id="KW-0436">Ligase</keyword>
<evidence type="ECO:0000256" key="5">
    <source>
        <dbReference type="ARBA" id="ARBA00022598"/>
    </source>
</evidence>
<dbReference type="Pfam" id="PF04095">
    <property type="entry name" value="NAPRTase"/>
    <property type="match status" value="1"/>
</dbReference>
<name>A0A2N7UHF2_9GAMM</name>
<comment type="similarity">
    <text evidence="2 9">Belongs to the NAPRTase family.</text>
</comment>
<evidence type="ECO:0000256" key="1">
    <source>
        <dbReference type="ARBA" id="ARBA00004952"/>
    </source>
</evidence>
<keyword evidence="6 9" id="KW-0662">Pyridine nucleotide biosynthesis</keyword>
<dbReference type="AlphaFoldDB" id="A0A2N7UHF2"/>
<proteinExistence type="inferred from homology"/>
<dbReference type="InterPro" id="IPR007229">
    <property type="entry name" value="Nic_PRibTrfase-Fam"/>
</dbReference>
<dbReference type="SUPFAM" id="SSF51690">
    <property type="entry name" value="Nicotinate/Quinolinate PRTase C-terminal domain-like"/>
    <property type="match status" value="1"/>
</dbReference>
<dbReference type="GO" id="GO:0034355">
    <property type="term" value="P:NAD+ biosynthetic process via the salvage pathway"/>
    <property type="evidence" value="ECO:0007669"/>
    <property type="project" value="TreeGrafter"/>
</dbReference>
<dbReference type="NCBIfam" id="NF009131">
    <property type="entry name" value="PRK12484.1"/>
    <property type="match status" value="1"/>
</dbReference>
<evidence type="ECO:0000313" key="12">
    <source>
        <dbReference type="EMBL" id="PMR79843.1"/>
    </source>
</evidence>
<dbReference type="SUPFAM" id="SSF54675">
    <property type="entry name" value="Nicotinate/Quinolinate PRTase N-terminal domain-like"/>
    <property type="match status" value="1"/>
</dbReference>
<dbReference type="InterPro" id="IPR036068">
    <property type="entry name" value="Nicotinate_pribotase-like_C"/>
</dbReference>
<feature type="domain" description="Nicotinate phosphoribosyltransferase N-terminal" evidence="11">
    <location>
        <begin position="16"/>
        <end position="138"/>
    </location>
</feature>
<dbReference type="RefSeq" id="WP_102588236.1">
    <property type="nucleotide sequence ID" value="NZ_BNAE01000003.1"/>
</dbReference>
<evidence type="ECO:0000256" key="6">
    <source>
        <dbReference type="ARBA" id="ARBA00022642"/>
    </source>
</evidence>
<comment type="pathway">
    <text evidence="1 9">Cofactor biosynthesis; NAD(+) biosynthesis; nicotinate D-ribonucleotide from nicotinate: step 1/1.</text>
</comment>
<comment type="PTM">
    <text evidence="9">Transiently phosphorylated on a His residue during the reaction cycle. Phosphorylation strongly increases the affinity for substrates and increases the rate of nicotinate D-ribonucleotide production. Dephosphorylation regenerates the low-affinity form of the enzyme, leading to product release.</text>
</comment>
<keyword evidence="4" id="KW-0597">Phosphoprotein</keyword>
<dbReference type="EC" id="6.3.4.21" evidence="3 9"/>
<evidence type="ECO:0000259" key="11">
    <source>
        <dbReference type="Pfam" id="PF17767"/>
    </source>
</evidence>
<gene>
    <name evidence="12" type="ORF">C1H70_10195</name>
</gene>
<evidence type="ECO:0000259" key="10">
    <source>
        <dbReference type="Pfam" id="PF04095"/>
    </source>
</evidence>
<keyword evidence="12" id="KW-0328">Glycosyltransferase</keyword>
<dbReference type="Gene3D" id="3.20.20.70">
    <property type="entry name" value="Aldolase class I"/>
    <property type="match status" value="1"/>
</dbReference>
<dbReference type="GO" id="GO:0004516">
    <property type="term" value="F:nicotinate phosphoribosyltransferase activity"/>
    <property type="evidence" value="ECO:0007669"/>
    <property type="project" value="UniProtKB-UniRule"/>
</dbReference>
<evidence type="ECO:0000256" key="4">
    <source>
        <dbReference type="ARBA" id="ARBA00022553"/>
    </source>
</evidence>
<keyword evidence="13" id="KW-1185">Reference proteome</keyword>
<dbReference type="PIRSF" id="PIRSF000484">
    <property type="entry name" value="NAPRT"/>
    <property type="match status" value="1"/>
</dbReference>
<dbReference type="OrthoDB" id="9771406at2"/>
<organism evidence="12 13">
    <name type="scientific">Halomonas urumqiensis</name>
    <dbReference type="NCBI Taxonomy" id="1684789"/>
    <lineage>
        <taxon>Bacteria</taxon>
        <taxon>Pseudomonadati</taxon>
        <taxon>Pseudomonadota</taxon>
        <taxon>Gammaproteobacteria</taxon>
        <taxon>Oceanospirillales</taxon>
        <taxon>Halomonadaceae</taxon>
        <taxon>Halomonas</taxon>
    </lineage>
</organism>
<dbReference type="PANTHER" id="PTHR11098">
    <property type="entry name" value="NICOTINATE PHOSPHORIBOSYLTRANSFERASE"/>
    <property type="match status" value="1"/>
</dbReference>
<dbReference type="GO" id="GO:0005829">
    <property type="term" value="C:cytosol"/>
    <property type="evidence" value="ECO:0007669"/>
    <property type="project" value="TreeGrafter"/>
</dbReference>
<evidence type="ECO:0000256" key="8">
    <source>
        <dbReference type="ARBA" id="ARBA00048668"/>
    </source>
</evidence>
<dbReference type="PANTHER" id="PTHR11098:SF1">
    <property type="entry name" value="NICOTINATE PHOSPHORIBOSYLTRANSFERASE"/>
    <property type="match status" value="1"/>
</dbReference>
<dbReference type="Pfam" id="PF17767">
    <property type="entry name" value="NAPRTase_N"/>
    <property type="match status" value="1"/>
</dbReference>
<evidence type="ECO:0000256" key="7">
    <source>
        <dbReference type="ARBA" id="ARBA00022679"/>
    </source>
</evidence>
<sequence length="448" mass="49172">MTWANSPQVDDHDLALLTDLYQLTMLQAYWKEGMSERATFSLFFRRLPPTRRFMLACGQQHAAALASQLRFKDHHLAMLEDTGQFDARFLKWLGDWRFSGDIWCLPEGTPVFANQPLMEVDAPIAEAQLLESLIMNLVQLETLLASKAVRLVLAARGHPVVDFGMRRMHGIDAAVRGVRAYRTAGLDGTSNVLGGLRHGLALRGTMAHSYILAHDDEREAFRAFTRNYPATTLLVDTHDTLAAVDKIIDLLAEEPTLEVAAIRLDSGDLGELATAARDRLDAAGHADIRIIASSGLDEHRIAALLDEGAPIDAFGVGTQMGVSADAPVIDLSYKLVEYAGIPRLKHSPGKVNLPGRKQLYRHHDESGQLAGDTLALRDEALATGEPLLIPLVHNGQLLEDGMALAFTARERVQRVLQQMPASLRELPPGESDYPVTLSDGLEALASRY</sequence>
<dbReference type="InterPro" id="IPR041525">
    <property type="entry name" value="N/Namide_PRibTrfase"/>
</dbReference>
<dbReference type="Gene3D" id="3.20.140.10">
    <property type="entry name" value="nicotinate phosphoribosyltransferase"/>
    <property type="match status" value="1"/>
</dbReference>
<accession>A0A2N7UHF2</accession>
<dbReference type="UniPathway" id="UPA00253">
    <property type="reaction ID" value="UER00457"/>
</dbReference>
<dbReference type="NCBIfam" id="TIGR01513">
    <property type="entry name" value="NAPRTase_put"/>
    <property type="match status" value="1"/>
</dbReference>
<evidence type="ECO:0000256" key="9">
    <source>
        <dbReference type="RuleBase" id="RU365100"/>
    </source>
</evidence>
<dbReference type="InterPro" id="IPR006405">
    <property type="entry name" value="Nic_PRibTrfase_pncB"/>
</dbReference>
<dbReference type="EMBL" id="PNRG01000023">
    <property type="protein sequence ID" value="PMR79843.1"/>
    <property type="molecule type" value="Genomic_DNA"/>
</dbReference>
<dbReference type="PROSITE" id="PS00626">
    <property type="entry name" value="RCC1_2"/>
    <property type="match status" value="1"/>
</dbReference>
<keyword evidence="7 9" id="KW-0808">Transferase</keyword>
<dbReference type="CDD" id="cd01570">
    <property type="entry name" value="NAPRTase_A"/>
    <property type="match status" value="1"/>
</dbReference>
<evidence type="ECO:0000256" key="2">
    <source>
        <dbReference type="ARBA" id="ARBA00010897"/>
    </source>
</evidence>
<protein>
    <recommendedName>
        <fullName evidence="3 9">Nicotinate phosphoribosyltransferase</fullName>
        <ecNumber evidence="3 9">6.3.4.21</ecNumber>
    </recommendedName>
</protein>
<feature type="domain" description="Nicotinate/nicotinamide phosphoribosyltransferase" evidence="10">
    <location>
        <begin position="160"/>
        <end position="321"/>
    </location>
</feature>
<comment type="function">
    <text evidence="9">Catalyzes the first step in the biosynthesis of NAD from nicotinic acid, the ATP-dependent synthesis of beta-nicotinate D-ribonucleotide from nicotinate and 5-phospho-D-ribose 1-phosphate.</text>
</comment>
<reference evidence="12 13" key="1">
    <citation type="submission" date="2018-01" db="EMBL/GenBank/DDBJ databases">
        <title>Halomonas endophytica sp. nov., isolated from storage liquid in the stems of Populus euphratica.</title>
        <authorList>
            <person name="Chen C."/>
        </authorList>
    </citation>
    <scope>NUCLEOTIDE SEQUENCE [LARGE SCALE GENOMIC DNA]</scope>
    <source>
        <strain evidence="12 13">BZ-SZ-XJ27</strain>
    </source>
</reference>
<dbReference type="InterPro" id="IPR040727">
    <property type="entry name" value="NAPRTase_N"/>
</dbReference>
<comment type="catalytic activity">
    <reaction evidence="8 9">
        <text>5-phospho-alpha-D-ribose 1-diphosphate + nicotinate + ATP + H2O = nicotinate beta-D-ribonucleotide + ADP + phosphate + diphosphate</text>
        <dbReference type="Rhea" id="RHEA:36163"/>
        <dbReference type="ChEBI" id="CHEBI:15377"/>
        <dbReference type="ChEBI" id="CHEBI:30616"/>
        <dbReference type="ChEBI" id="CHEBI:32544"/>
        <dbReference type="ChEBI" id="CHEBI:33019"/>
        <dbReference type="ChEBI" id="CHEBI:43474"/>
        <dbReference type="ChEBI" id="CHEBI:57502"/>
        <dbReference type="ChEBI" id="CHEBI:58017"/>
        <dbReference type="ChEBI" id="CHEBI:456216"/>
        <dbReference type="EC" id="6.3.4.21"/>
    </reaction>
</comment>
<dbReference type="InterPro" id="IPR000408">
    <property type="entry name" value="Reg_chr_condens"/>
</dbReference>
<comment type="caution">
    <text evidence="12">The sequence shown here is derived from an EMBL/GenBank/DDBJ whole genome shotgun (WGS) entry which is preliminary data.</text>
</comment>
<dbReference type="InterPro" id="IPR013785">
    <property type="entry name" value="Aldolase_TIM"/>
</dbReference>
<dbReference type="GO" id="GO:0016757">
    <property type="term" value="F:glycosyltransferase activity"/>
    <property type="evidence" value="ECO:0007669"/>
    <property type="project" value="UniProtKB-KW"/>
</dbReference>
<dbReference type="NCBIfam" id="NF006696">
    <property type="entry name" value="PRK09243.1-3"/>
    <property type="match status" value="1"/>
</dbReference>
<dbReference type="Proteomes" id="UP000235547">
    <property type="component" value="Unassembled WGS sequence"/>
</dbReference>
<evidence type="ECO:0000256" key="3">
    <source>
        <dbReference type="ARBA" id="ARBA00013236"/>
    </source>
</evidence>
<evidence type="ECO:0000313" key="13">
    <source>
        <dbReference type="Proteomes" id="UP000235547"/>
    </source>
</evidence>